<dbReference type="AlphaFoldDB" id="A0A7G7VKW7"/>
<dbReference type="KEGG" id="stim:H1B31_02015"/>
<keyword evidence="4" id="KW-1185">Reference proteome</keyword>
<keyword evidence="2" id="KW-0472">Membrane</keyword>
<protein>
    <recommendedName>
        <fullName evidence="5">Zinc finger domain protein, LSD1 subclass</fullName>
    </recommendedName>
</protein>
<keyword evidence="1" id="KW-0175">Coiled coil</keyword>
<proteinExistence type="predicted"/>
<dbReference type="RefSeq" id="WP_185980698.1">
    <property type="nucleotide sequence ID" value="NZ_CP060204.1"/>
</dbReference>
<dbReference type="PANTHER" id="PTHR37826:SF3">
    <property type="entry name" value="J DOMAIN-CONTAINING PROTEIN"/>
    <property type="match status" value="1"/>
</dbReference>
<dbReference type="Proteomes" id="UP000515480">
    <property type="component" value="Chromosome"/>
</dbReference>
<accession>A0A7G7VKW7</accession>
<gene>
    <name evidence="3" type="ORF">H1B31_02015</name>
</gene>
<feature type="coiled-coil region" evidence="1">
    <location>
        <begin position="37"/>
        <end position="68"/>
    </location>
</feature>
<reference evidence="3 4" key="1">
    <citation type="submission" date="2020-07" db="EMBL/GenBank/DDBJ databases">
        <title>Complete genome and description of Selenomonas timonensis sp. nov., a new bacterium isolated from a gingivitis subject.</title>
        <authorList>
            <person name="Antezack A."/>
        </authorList>
    </citation>
    <scope>NUCLEOTIDE SEQUENCE [LARGE SCALE GENOMIC DNA]</scope>
    <source>
        <strain evidence="3 4">Marseille-Q3039</strain>
    </source>
</reference>
<organism evidence="3 4">
    <name type="scientific">Selenomonas timonae</name>
    <dbReference type="NCBI Taxonomy" id="2754044"/>
    <lineage>
        <taxon>Bacteria</taxon>
        <taxon>Bacillati</taxon>
        <taxon>Bacillota</taxon>
        <taxon>Negativicutes</taxon>
        <taxon>Selenomonadales</taxon>
        <taxon>Selenomonadaceae</taxon>
        <taxon>Selenomonas</taxon>
    </lineage>
</organism>
<dbReference type="PANTHER" id="PTHR37826">
    <property type="entry name" value="FLOTILLIN BAND_7_5 DOMAIN PROTEIN"/>
    <property type="match status" value="1"/>
</dbReference>
<keyword evidence="2" id="KW-1133">Transmembrane helix</keyword>
<feature type="transmembrane region" description="Helical" evidence="2">
    <location>
        <begin position="349"/>
        <end position="371"/>
    </location>
</feature>
<dbReference type="EMBL" id="CP060204">
    <property type="protein sequence ID" value="QNH54760.1"/>
    <property type="molecule type" value="Genomic_DNA"/>
</dbReference>
<keyword evidence="2" id="KW-0812">Transmembrane</keyword>
<name>A0A7G7VKW7_9FIRM</name>
<evidence type="ECO:0000256" key="2">
    <source>
        <dbReference type="SAM" id="Phobius"/>
    </source>
</evidence>
<evidence type="ECO:0000313" key="4">
    <source>
        <dbReference type="Proteomes" id="UP000515480"/>
    </source>
</evidence>
<evidence type="ECO:0008006" key="5">
    <source>
        <dbReference type="Google" id="ProtNLM"/>
    </source>
</evidence>
<dbReference type="Gene3D" id="2.20.28.30">
    <property type="entry name" value="RNA polymerase ii, chain L"/>
    <property type="match status" value="2"/>
</dbReference>
<evidence type="ECO:0000313" key="3">
    <source>
        <dbReference type="EMBL" id="QNH54760.1"/>
    </source>
</evidence>
<evidence type="ECO:0000256" key="1">
    <source>
        <dbReference type="SAM" id="Coils"/>
    </source>
</evidence>
<sequence>MADTSVSYKCPKCGAPLTFLPGHNHVTCEFCDAKISIAEMDALYAQKEEQAAQAAEKAEEKEAQWNTENAGSAWDGAETAHMMIQTCSSCGAELVSDGNTMATQCAYCGSPNMIPRRFDGMLRPDYVIPFKKTKEDAIAALKEFYKGKKLLPKAFRDENRIKEIQSMYVPFWLFDAQVSASMDFSAETRSRRDTADEIITETSHYRCERSGEMTFRGIPVDASKRLDDKYMDSIEPFDYSELRPFSAAYFTGHLADKFDVDVKESLPRADTRLTASVIHALSKTVSGYDSTAPSGSSKIRKQSGDVRYAMMPVWILTTNYQGKPYTFMMNGQTGKFVGADLPKDTFKEYVYPLIPSALVFAVLFWLGRLMFNL</sequence>